<evidence type="ECO:0000256" key="1">
    <source>
        <dbReference type="SAM" id="Phobius"/>
    </source>
</evidence>
<comment type="caution">
    <text evidence="2">The sequence shown here is derived from an EMBL/GenBank/DDBJ whole genome shotgun (WGS) entry which is preliminary data.</text>
</comment>
<evidence type="ECO:0000313" key="2">
    <source>
        <dbReference type="EMBL" id="KAF6736276.1"/>
    </source>
</evidence>
<dbReference type="Proteomes" id="UP000646548">
    <property type="component" value="Unassembled WGS sequence"/>
</dbReference>
<dbReference type="AlphaFoldDB" id="A0A834FL99"/>
<feature type="transmembrane region" description="Helical" evidence="1">
    <location>
        <begin position="12"/>
        <end position="33"/>
    </location>
</feature>
<reference evidence="2" key="1">
    <citation type="journal article" name="BMC Genomics">
        <title>Long-read sequencing and de novo genome assembly of marine medaka (Oryzias melastigma).</title>
        <authorList>
            <person name="Liang P."/>
            <person name="Saqib H.S.A."/>
            <person name="Ni X."/>
            <person name="Shen Y."/>
        </authorList>
    </citation>
    <scope>NUCLEOTIDE SEQUENCE</scope>
    <source>
        <strain evidence="2">Bigg-433</strain>
    </source>
</reference>
<keyword evidence="1" id="KW-0472">Membrane</keyword>
<dbReference type="EMBL" id="WKFB01000091">
    <property type="protein sequence ID" value="KAF6736276.1"/>
    <property type="molecule type" value="Genomic_DNA"/>
</dbReference>
<protein>
    <submittedName>
        <fullName evidence="2">Uncharacterized protein</fullName>
    </submittedName>
</protein>
<keyword evidence="1" id="KW-0812">Transmembrane</keyword>
<gene>
    <name evidence="2" type="ORF">FQA47_012555</name>
</gene>
<name>A0A834FL99_ORYME</name>
<feature type="transmembrane region" description="Helical" evidence="1">
    <location>
        <begin position="86"/>
        <end position="108"/>
    </location>
</feature>
<proteinExistence type="predicted"/>
<organism evidence="2 3">
    <name type="scientific">Oryzias melastigma</name>
    <name type="common">Marine medaka</name>
    <dbReference type="NCBI Taxonomy" id="30732"/>
    <lineage>
        <taxon>Eukaryota</taxon>
        <taxon>Metazoa</taxon>
        <taxon>Chordata</taxon>
        <taxon>Craniata</taxon>
        <taxon>Vertebrata</taxon>
        <taxon>Euteleostomi</taxon>
        <taxon>Actinopterygii</taxon>
        <taxon>Neopterygii</taxon>
        <taxon>Teleostei</taxon>
        <taxon>Neoteleostei</taxon>
        <taxon>Acanthomorphata</taxon>
        <taxon>Ovalentaria</taxon>
        <taxon>Atherinomorphae</taxon>
        <taxon>Beloniformes</taxon>
        <taxon>Adrianichthyidae</taxon>
        <taxon>Oryziinae</taxon>
        <taxon>Oryzias</taxon>
    </lineage>
</organism>
<evidence type="ECO:0000313" key="3">
    <source>
        <dbReference type="Proteomes" id="UP000646548"/>
    </source>
</evidence>
<keyword evidence="1" id="KW-1133">Transmembrane helix</keyword>
<sequence length="188" mass="21046">MLPQDEGETWIYYYYYYFYFAFALQQVIARQFFKCIYTNLRAAGLSALSPLTAQTSAHGTYARSSGLVRSDLFTSCKRRRSVCTSLALSLSLSLSLTGLSVFCLYTEMQIQAFTQHSLLVLSGPCAAPLIHATSHSSVVASEPRSHPSVQSKDVWRRPIGGKSRCSYRKSTTFTFETSKFSNNQAPQE</sequence>
<accession>A0A834FL99</accession>